<name>A0ABX0L709_9NEIS</name>
<comment type="catalytic activity">
    <reaction evidence="6 7">
        <text>(2-aminoethyl)phosphonate + pyruvate = phosphonoacetaldehyde + L-alanine</text>
        <dbReference type="Rhea" id="RHEA:17021"/>
        <dbReference type="ChEBI" id="CHEBI:15361"/>
        <dbReference type="ChEBI" id="CHEBI:57418"/>
        <dbReference type="ChEBI" id="CHEBI:57972"/>
        <dbReference type="ChEBI" id="CHEBI:58383"/>
        <dbReference type="EC" id="2.6.1.37"/>
    </reaction>
</comment>
<dbReference type="InterPro" id="IPR015421">
    <property type="entry name" value="PyrdxlP-dep_Trfase_major"/>
</dbReference>
<comment type="cofactor">
    <cofactor evidence="1 7">
        <name>pyridoxal 5'-phosphate</name>
        <dbReference type="ChEBI" id="CHEBI:597326"/>
    </cofactor>
</comment>
<feature type="domain" description="Aminotransferase class V" evidence="8">
    <location>
        <begin position="61"/>
        <end position="305"/>
    </location>
</feature>
<evidence type="ECO:0000256" key="4">
    <source>
        <dbReference type="ARBA" id="ARBA00022898"/>
    </source>
</evidence>
<dbReference type="NCBIfam" id="NF010006">
    <property type="entry name" value="PRK13479.1"/>
    <property type="match status" value="1"/>
</dbReference>
<accession>A0ABX0L709</accession>
<evidence type="ECO:0000256" key="5">
    <source>
        <dbReference type="ARBA" id="ARBA00023317"/>
    </source>
</evidence>
<dbReference type="InterPro" id="IPR024169">
    <property type="entry name" value="SP_NH2Trfase/AEP_transaminase"/>
</dbReference>
<dbReference type="Proteomes" id="UP000712570">
    <property type="component" value="Unassembled WGS sequence"/>
</dbReference>
<sequence length="362" mass="38314">MREPILLTPGPLTTSLATKTAMLVDWGSWDAKFNALTASVCADLLRIANLGEGYVCVPLQGSGTFAVEAAIGSLVPKDREILVLVNGAYGQRMAKIATVMGRKVSVLAVSDGTPVSAAAVREALAGNPAISHVGMIHCETATGLLNPVEEVAAVVQAAGRALILDSMSAFGALPVDGLPVDAVISSANKCLEGVPGMGFVIVKQAALVQGQSPSLSLDLCDQFEYMQKTGQWRFTPPTHVVAAFRTALDQYWAEGGQPARLARYQANGDALLAGMKKLGLQSFLPADLQAPVIYTFLAPNHPEYDFQRFYQAVRVRGFLLYPGKLTEVETFRVGCIGAIDQAEIQQAIAVIAGVLAELGWAD</sequence>
<dbReference type="InterPro" id="IPR015422">
    <property type="entry name" value="PyrdxlP-dep_Trfase_small"/>
</dbReference>
<dbReference type="Pfam" id="PF00266">
    <property type="entry name" value="Aminotran_5"/>
    <property type="match status" value="1"/>
</dbReference>
<dbReference type="NCBIfam" id="TIGR02326">
    <property type="entry name" value="transamin_PhnW"/>
    <property type="match status" value="1"/>
</dbReference>
<dbReference type="Gene3D" id="3.90.1150.10">
    <property type="entry name" value="Aspartate Aminotransferase, domain 1"/>
    <property type="match status" value="1"/>
</dbReference>
<evidence type="ECO:0000256" key="7">
    <source>
        <dbReference type="HAMAP-Rule" id="MF_01376"/>
    </source>
</evidence>
<dbReference type="InterPro" id="IPR000192">
    <property type="entry name" value="Aminotrans_V_dom"/>
</dbReference>
<keyword evidence="3 7" id="KW-0808">Transferase</keyword>
<feature type="modified residue" description="N6-(pyridoxal phosphate)lysine" evidence="7">
    <location>
        <position position="189"/>
    </location>
</feature>
<dbReference type="EMBL" id="JAAOLX010000014">
    <property type="protein sequence ID" value="NHQ88413.1"/>
    <property type="molecule type" value="Genomic_DNA"/>
</dbReference>
<evidence type="ECO:0000259" key="8">
    <source>
        <dbReference type="Pfam" id="PF00266"/>
    </source>
</evidence>
<dbReference type="NCBIfam" id="TIGR03301">
    <property type="entry name" value="PhnW-AepZ"/>
    <property type="match status" value="1"/>
</dbReference>
<evidence type="ECO:0000256" key="2">
    <source>
        <dbReference type="ARBA" id="ARBA00022576"/>
    </source>
</evidence>
<evidence type="ECO:0000256" key="1">
    <source>
        <dbReference type="ARBA" id="ARBA00001933"/>
    </source>
</evidence>
<comment type="caution">
    <text evidence="9">The sequence shown here is derived from an EMBL/GenBank/DDBJ whole genome shotgun (WGS) entry which is preliminary data.</text>
</comment>
<keyword evidence="10" id="KW-1185">Reference proteome</keyword>
<keyword evidence="5 7" id="KW-0670">Pyruvate</keyword>
<comment type="subunit">
    <text evidence="7">Homodimer.</text>
</comment>
<evidence type="ECO:0000256" key="3">
    <source>
        <dbReference type="ARBA" id="ARBA00022679"/>
    </source>
</evidence>
<dbReference type="Gene3D" id="3.40.640.10">
    <property type="entry name" value="Type I PLP-dependent aspartate aminotransferase-like (Major domain)"/>
    <property type="match status" value="1"/>
</dbReference>
<dbReference type="PANTHER" id="PTHR42778">
    <property type="entry name" value="2-AMINOETHYLPHOSPHONATE--PYRUVATE TRANSAMINASE"/>
    <property type="match status" value="1"/>
</dbReference>
<dbReference type="SUPFAM" id="SSF53383">
    <property type="entry name" value="PLP-dependent transferases"/>
    <property type="match status" value="1"/>
</dbReference>
<dbReference type="PIRSF" id="PIRSF000524">
    <property type="entry name" value="SPT"/>
    <property type="match status" value="1"/>
</dbReference>
<dbReference type="InterPro" id="IPR012703">
    <property type="entry name" value="NH2EtPonate_pyrv_transaminase"/>
</dbReference>
<comment type="function">
    <text evidence="7">Involved in phosphonate degradation.</text>
</comment>
<protein>
    <recommendedName>
        <fullName evidence="7">2-aminoethylphosphonate--pyruvate transaminase</fullName>
        <ecNumber evidence="7">2.6.1.37</ecNumber>
    </recommendedName>
    <alternativeName>
        <fullName evidence="7">2-aminoethylphosphonate aminotransferase</fullName>
    </alternativeName>
    <alternativeName>
        <fullName evidence="7">AEP transaminase</fullName>
        <shortName evidence="7">AEPT</shortName>
    </alternativeName>
</protein>
<keyword evidence="4 7" id="KW-0663">Pyridoxal phosphate</keyword>
<dbReference type="HAMAP" id="MF_01376">
    <property type="entry name" value="PhnW_aminotrans_5"/>
    <property type="match status" value="1"/>
</dbReference>
<evidence type="ECO:0000313" key="9">
    <source>
        <dbReference type="EMBL" id="NHQ88413.1"/>
    </source>
</evidence>
<comment type="similarity">
    <text evidence="7">Belongs to the class-V pyridoxal-phosphate-dependent aminotransferase family. PhnW subfamily.</text>
</comment>
<dbReference type="GO" id="GO:0047304">
    <property type="term" value="F:2-aminoethylphosphonate-pyruvate transaminase activity"/>
    <property type="evidence" value="ECO:0007669"/>
    <property type="project" value="UniProtKB-EC"/>
</dbReference>
<evidence type="ECO:0000256" key="6">
    <source>
        <dbReference type="ARBA" id="ARBA00049460"/>
    </source>
</evidence>
<organism evidence="9 10">
    <name type="scientific">Iodobacter violaceini</name>
    <dbReference type="NCBI Taxonomy" id="3044271"/>
    <lineage>
        <taxon>Bacteria</taxon>
        <taxon>Pseudomonadati</taxon>
        <taxon>Pseudomonadota</taxon>
        <taxon>Betaproteobacteria</taxon>
        <taxon>Neisseriales</taxon>
        <taxon>Chitinibacteraceae</taxon>
        <taxon>Iodobacter</taxon>
    </lineage>
</organism>
<proteinExistence type="inferred from homology"/>
<dbReference type="RefSeq" id="WP_166830119.1">
    <property type="nucleotide sequence ID" value="NZ_JAAOLX010000014.1"/>
</dbReference>
<dbReference type="PANTHER" id="PTHR42778:SF1">
    <property type="entry name" value="2-AMINOETHYLPHOSPHONATE--PYRUVATE TRANSAMINASE"/>
    <property type="match status" value="1"/>
</dbReference>
<dbReference type="EC" id="2.6.1.37" evidence="7"/>
<gene>
    <name evidence="7" type="primary">phnW</name>
    <name evidence="9" type="ORF">HA050_20135</name>
</gene>
<reference evidence="9 10" key="1">
    <citation type="submission" date="2020-03" db="EMBL/GenBank/DDBJ databases">
        <title>Draft genome sequence of environmentally isolated violet-colored cultures.</title>
        <authorList>
            <person name="Wilson H.S."/>
        </authorList>
    </citation>
    <scope>NUCLEOTIDE SEQUENCE [LARGE SCALE GENOMIC DNA]</scope>
    <source>
        <strain evidence="9 10">HSC-16F04</strain>
    </source>
</reference>
<evidence type="ECO:0000313" key="10">
    <source>
        <dbReference type="Proteomes" id="UP000712570"/>
    </source>
</evidence>
<keyword evidence="2 7" id="KW-0032">Aminotransferase</keyword>
<dbReference type="InterPro" id="IPR015424">
    <property type="entry name" value="PyrdxlP-dep_Trfase"/>
</dbReference>